<comment type="caution">
    <text evidence="1">The sequence shown here is derived from an EMBL/GenBank/DDBJ whole genome shotgun (WGS) entry which is preliminary data.</text>
</comment>
<dbReference type="EMBL" id="JACDXX010000005">
    <property type="protein sequence ID" value="MCB5409748.1"/>
    <property type="molecule type" value="Genomic_DNA"/>
</dbReference>
<gene>
    <name evidence="1" type="ORF">H0485_07005</name>
</gene>
<reference evidence="1 2" key="1">
    <citation type="submission" date="2020-07" db="EMBL/GenBank/DDBJ databases">
        <title>Pseudogemmobacter sp. nov., isolated from poultry manure in Taiwan.</title>
        <authorList>
            <person name="Lin S.-Y."/>
            <person name="Tang Y.-S."/>
            <person name="Young C.-C."/>
        </authorList>
    </citation>
    <scope>NUCLEOTIDE SEQUENCE [LARGE SCALE GENOMIC DNA]</scope>
    <source>
        <strain evidence="1 2">CC-YST710</strain>
    </source>
</reference>
<proteinExistence type="predicted"/>
<accession>A0ABS8CK28</accession>
<protein>
    <submittedName>
        <fullName evidence="1">Uncharacterized protein</fullName>
    </submittedName>
</protein>
<name>A0ABS8CK28_9RHOB</name>
<evidence type="ECO:0000313" key="2">
    <source>
        <dbReference type="Proteomes" id="UP001198571"/>
    </source>
</evidence>
<organism evidence="1 2">
    <name type="scientific">Pseudogemmobacter faecipullorum</name>
    <dbReference type="NCBI Taxonomy" id="2755041"/>
    <lineage>
        <taxon>Bacteria</taxon>
        <taxon>Pseudomonadati</taxon>
        <taxon>Pseudomonadota</taxon>
        <taxon>Alphaproteobacteria</taxon>
        <taxon>Rhodobacterales</taxon>
        <taxon>Paracoccaceae</taxon>
        <taxon>Pseudogemmobacter</taxon>
    </lineage>
</organism>
<sequence>MMNFIKFFSRRAPDGETGSQPIAELRKAWPTAVNAYCQGQMPEAELLQAGFAYTLRRSGRRRLVVMLSATMAHTLQKYPFDADVLFLVDISNTYFCVPCDGIAAMISALVRKNGYKAVDFIGCSKAGTGALNIGARTSHLVPGTACSVYAFSPQTQIYPHHPNADFFPSYKALKPRLEALPGLIPLLARNSDLARLDYSRLKRCLVIFGTKMKIDAFEANRLAASKGVTLSPIVTGQHYTLGFYTIPANVDRDKARQKFAEADDPDIVAVRTDESIDEYIKVSADMGYSLAGLMR</sequence>
<evidence type="ECO:0000313" key="1">
    <source>
        <dbReference type="EMBL" id="MCB5409748.1"/>
    </source>
</evidence>
<dbReference type="Proteomes" id="UP001198571">
    <property type="component" value="Unassembled WGS sequence"/>
</dbReference>
<keyword evidence="2" id="KW-1185">Reference proteome</keyword>
<dbReference type="RefSeq" id="WP_226934654.1">
    <property type="nucleotide sequence ID" value="NZ_JACDXX010000005.1"/>
</dbReference>